<dbReference type="AlphaFoldDB" id="A0A345EBY2"/>
<evidence type="ECO:0000259" key="6">
    <source>
        <dbReference type="Pfam" id="PF04932"/>
    </source>
</evidence>
<name>A0A345EBY2_9EURY</name>
<accession>A0A345EBY2</accession>
<feature type="domain" description="O-antigen ligase-related" evidence="6">
    <location>
        <begin position="216"/>
        <end position="359"/>
    </location>
</feature>
<keyword evidence="4 5" id="KW-0472">Membrane</keyword>
<gene>
    <name evidence="7" type="ORF">DU484_07425</name>
</gene>
<feature type="transmembrane region" description="Helical" evidence="5">
    <location>
        <begin position="122"/>
        <end position="139"/>
    </location>
</feature>
<feature type="transmembrane region" description="Helical" evidence="5">
    <location>
        <begin position="183"/>
        <end position="202"/>
    </location>
</feature>
<comment type="subcellular location">
    <subcellularLocation>
        <location evidence="1">Membrane</location>
        <topology evidence="1">Multi-pass membrane protein</topology>
    </subcellularLocation>
</comment>
<dbReference type="RefSeq" id="WP_114605553.1">
    <property type="nucleotide sequence ID" value="NZ_CP031148.1"/>
</dbReference>
<feature type="transmembrane region" description="Helical" evidence="5">
    <location>
        <begin position="25"/>
        <end position="46"/>
    </location>
</feature>
<proteinExistence type="predicted"/>
<evidence type="ECO:0000256" key="2">
    <source>
        <dbReference type="ARBA" id="ARBA00022692"/>
    </source>
</evidence>
<dbReference type="InterPro" id="IPR051533">
    <property type="entry name" value="WaaL-like"/>
</dbReference>
<feature type="transmembrane region" description="Helical" evidence="5">
    <location>
        <begin position="66"/>
        <end position="84"/>
    </location>
</feature>
<dbReference type="GO" id="GO:0016020">
    <property type="term" value="C:membrane"/>
    <property type="evidence" value="ECO:0007669"/>
    <property type="project" value="UniProtKB-SubCell"/>
</dbReference>
<keyword evidence="2 5" id="KW-0812">Transmembrane</keyword>
<reference evidence="7 8" key="1">
    <citation type="submission" date="2018-07" db="EMBL/GenBank/DDBJ databases">
        <title>Genome sequences of Haloplanus sp. CBA1112.</title>
        <authorList>
            <person name="Kim Y.B."/>
            <person name="Roh S.W."/>
        </authorList>
    </citation>
    <scope>NUCLEOTIDE SEQUENCE [LARGE SCALE GENOMIC DNA]</scope>
    <source>
        <strain evidence="7 8">CBA1112</strain>
    </source>
</reference>
<sequence>MEIRSLVEVTIENSDAMIKKTNVNVLNLTKAIGIISLIPIFVIYIFRYHLNRYVYIPFPPVEIASYYYLIIFAVAGILIIYPNFCRKRITIKSLGVCVLLFSYYAITSLWTPETHYSMIKTYRIIVELPTILLFSAILFSRNKSLVKIFYIIIFLFVGSVALEMVYEYMIIGHLISPHFIERYITINRILGIGIPISLFIIFNYEKLLVQSIASISIIVFFFFMLQTGGRGPVIASITSVIVYFFWVSLNNRTHISSNIKKYSVAAGVIFGILFFLGPSLLDGETLYRIQLLLTEGPGDSLQGRINMIKESRILFIENPIFGHGIGSFKSMYELGSFRYPHNIFLEFLVEAGLIGFVLFTSYILTIFTIIIRFGRNNPIYSGLILSVLVFSLLNAMVSGDIPSNNKIFVYSVTAFSLIDLEENS</sequence>
<evidence type="ECO:0000313" key="8">
    <source>
        <dbReference type="Proteomes" id="UP000252985"/>
    </source>
</evidence>
<keyword evidence="3 5" id="KW-1133">Transmembrane helix</keyword>
<dbReference type="EMBL" id="CP031148">
    <property type="protein sequence ID" value="AXG09704.1"/>
    <property type="molecule type" value="Genomic_DNA"/>
</dbReference>
<feature type="transmembrane region" description="Helical" evidence="5">
    <location>
        <begin position="231"/>
        <end position="250"/>
    </location>
</feature>
<feature type="transmembrane region" description="Helical" evidence="5">
    <location>
        <begin position="347"/>
        <end position="371"/>
    </location>
</feature>
<dbReference type="InterPro" id="IPR007016">
    <property type="entry name" value="O-antigen_ligase-rel_domated"/>
</dbReference>
<dbReference type="Proteomes" id="UP000252985">
    <property type="component" value="Chromosome"/>
</dbReference>
<evidence type="ECO:0000256" key="3">
    <source>
        <dbReference type="ARBA" id="ARBA00022989"/>
    </source>
</evidence>
<dbReference type="GeneID" id="85167239"/>
<dbReference type="KEGG" id="haq:DU484_07425"/>
<dbReference type="PANTHER" id="PTHR37422:SF17">
    <property type="entry name" value="O-ANTIGEN LIGASE"/>
    <property type="match status" value="1"/>
</dbReference>
<dbReference type="Pfam" id="PF04932">
    <property type="entry name" value="Wzy_C"/>
    <property type="match status" value="1"/>
</dbReference>
<dbReference type="PANTHER" id="PTHR37422">
    <property type="entry name" value="TEICHURONIC ACID BIOSYNTHESIS PROTEIN TUAE"/>
    <property type="match status" value="1"/>
</dbReference>
<evidence type="ECO:0000256" key="1">
    <source>
        <dbReference type="ARBA" id="ARBA00004141"/>
    </source>
</evidence>
<evidence type="ECO:0000256" key="4">
    <source>
        <dbReference type="ARBA" id="ARBA00023136"/>
    </source>
</evidence>
<feature type="transmembrane region" description="Helical" evidence="5">
    <location>
        <begin position="148"/>
        <end position="171"/>
    </location>
</feature>
<evidence type="ECO:0000313" key="7">
    <source>
        <dbReference type="EMBL" id="AXG09704.1"/>
    </source>
</evidence>
<protein>
    <submittedName>
        <fullName evidence="7">O-antigen ligase family protein</fullName>
    </submittedName>
</protein>
<feature type="transmembrane region" description="Helical" evidence="5">
    <location>
        <begin position="262"/>
        <end position="281"/>
    </location>
</feature>
<feature type="transmembrane region" description="Helical" evidence="5">
    <location>
        <begin position="207"/>
        <end position="225"/>
    </location>
</feature>
<dbReference type="GO" id="GO:0016874">
    <property type="term" value="F:ligase activity"/>
    <property type="evidence" value="ECO:0007669"/>
    <property type="project" value="UniProtKB-KW"/>
</dbReference>
<feature type="transmembrane region" description="Helical" evidence="5">
    <location>
        <begin position="378"/>
        <end position="397"/>
    </location>
</feature>
<evidence type="ECO:0000256" key="5">
    <source>
        <dbReference type="SAM" id="Phobius"/>
    </source>
</evidence>
<feature type="transmembrane region" description="Helical" evidence="5">
    <location>
        <begin position="91"/>
        <end position="110"/>
    </location>
</feature>
<organism evidence="7 8">
    <name type="scientific">Haloplanus rubicundus</name>
    <dbReference type="NCBI Taxonomy" id="1547898"/>
    <lineage>
        <taxon>Archaea</taxon>
        <taxon>Methanobacteriati</taxon>
        <taxon>Methanobacteriota</taxon>
        <taxon>Stenosarchaea group</taxon>
        <taxon>Halobacteria</taxon>
        <taxon>Halobacteriales</taxon>
        <taxon>Haloferacaceae</taxon>
        <taxon>Haloplanus</taxon>
    </lineage>
</organism>
<keyword evidence="7" id="KW-0436">Ligase</keyword>